<dbReference type="Proteomes" id="UP000185999">
    <property type="component" value="Unassembled WGS sequence"/>
</dbReference>
<feature type="domain" description="Carboxymuconolactone decarboxylase-like" evidence="1">
    <location>
        <begin position="43"/>
        <end position="122"/>
    </location>
</feature>
<protein>
    <submittedName>
        <fullName evidence="2">Uncharacterized peroxidase-related enzyme</fullName>
    </submittedName>
</protein>
<dbReference type="STRING" id="619304.SAMN05421760_101327"/>
<dbReference type="EMBL" id="FTOE01000001">
    <property type="protein sequence ID" value="SIS42100.1"/>
    <property type="molecule type" value="Genomic_DNA"/>
</dbReference>
<gene>
    <name evidence="2" type="ORF">SAMN05421760_101327</name>
</gene>
<dbReference type="Gene3D" id="1.20.1290.10">
    <property type="entry name" value="AhpD-like"/>
    <property type="match status" value="1"/>
</dbReference>
<accession>A0A1N7IYE4</accession>
<organism evidence="2 3">
    <name type="scientific">Neptunomonas antarctica</name>
    <dbReference type="NCBI Taxonomy" id="619304"/>
    <lineage>
        <taxon>Bacteria</taxon>
        <taxon>Pseudomonadati</taxon>
        <taxon>Pseudomonadota</taxon>
        <taxon>Gammaproteobacteria</taxon>
        <taxon>Oceanospirillales</taxon>
        <taxon>Oceanospirillaceae</taxon>
        <taxon>Neptunomonas</taxon>
    </lineage>
</organism>
<dbReference type="Pfam" id="PF02627">
    <property type="entry name" value="CMD"/>
    <property type="match status" value="1"/>
</dbReference>
<evidence type="ECO:0000313" key="3">
    <source>
        <dbReference type="Proteomes" id="UP000185999"/>
    </source>
</evidence>
<reference evidence="3" key="1">
    <citation type="submission" date="2017-01" db="EMBL/GenBank/DDBJ databases">
        <authorList>
            <person name="Varghese N."/>
            <person name="Submissions S."/>
        </authorList>
    </citation>
    <scope>NUCLEOTIDE SEQUENCE [LARGE SCALE GENOMIC DNA]</scope>
    <source>
        <strain evidence="3">DSM 22306</strain>
    </source>
</reference>
<name>A0A1N7IYE4_9GAMM</name>
<proteinExistence type="predicted"/>
<keyword evidence="2" id="KW-0575">Peroxidase</keyword>
<keyword evidence="2" id="KW-0560">Oxidoreductase</keyword>
<sequence>MSRINIIDHNNANTEQKDLLDAIQSQLGMVPNFLKIFANSPSALRAFLGLHSIAGEGSLNEQTRERIALALAQQNACQYCVSAHTAIGRKAGLSDSEIEANRAGSSEDAKAAAAIKFARALAEHSGDVTTAELLEVRAAGYSESDIVEIITHVGMNTLTNILGKASRVEIDFPKIDLQLAS</sequence>
<dbReference type="GO" id="GO:0051920">
    <property type="term" value="F:peroxiredoxin activity"/>
    <property type="evidence" value="ECO:0007669"/>
    <property type="project" value="InterPro"/>
</dbReference>
<dbReference type="RefSeq" id="WP_054342539.1">
    <property type="nucleotide sequence ID" value="NZ_FTOE01000001.1"/>
</dbReference>
<dbReference type="InterPro" id="IPR010195">
    <property type="entry name" value="Uncharacterised_peroxidase-rel"/>
</dbReference>
<dbReference type="InterPro" id="IPR003779">
    <property type="entry name" value="CMD-like"/>
</dbReference>
<dbReference type="NCBIfam" id="TIGR01926">
    <property type="entry name" value="peroxid_rel"/>
    <property type="match status" value="1"/>
</dbReference>
<dbReference type="PANTHER" id="PTHR35446:SF3">
    <property type="entry name" value="CMD DOMAIN-CONTAINING PROTEIN"/>
    <property type="match status" value="1"/>
</dbReference>
<dbReference type="SUPFAM" id="SSF69118">
    <property type="entry name" value="AhpD-like"/>
    <property type="match status" value="1"/>
</dbReference>
<dbReference type="InterPro" id="IPR004675">
    <property type="entry name" value="AhpD_core"/>
</dbReference>
<dbReference type="InterPro" id="IPR029032">
    <property type="entry name" value="AhpD-like"/>
</dbReference>
<evidence type="ECO:0000259" key="1">
    <source>
        <dbReference type="Pfam" id="PF02627"/>
    </source>
</evidence>
<dbReference type="PANTHER" id="PTHR35446">
    <property type="entry name" value="SI:CH211-175M2.5"/>
    <property type="match status" value="1"/>
</dbReference>
<dbReference type="OrthoDB" id="9808310at2"/>
<keyword evidence="3" id="KW-1185">Reference proteome</keyword>
<evidence type="ECO:0000313" key="2">
    <source>
        <dbReference type="EMBL" id="SIS42100.1"/>
    </source>
</evidence>
<dbReference type="AlphaFoldDB" id="A0A1N7IYE4"/>
<dbReference type="NCBIfam" id="TIGR00778">
    <property type="entry name" value="ahpD_dom"/>
    <property type="match status" value="1"/>
</dbReference>